<feature type="transmembrane region" description="Helical" evidence="8">
    <location>
        <begin position="200"/>
        <end position="217"/>
    </location>
</feature>
<keyword evidence="11" id="KW-1185">Reference proteome</keyword>
<keyword evidence="4 8" id="KW-0812">Transmembrane</keyword>
<keyword evidence="6 8" id="KW-0472">Membrane</keyword>
<evidence type="ECO:0000259" key="9">
    <source>
        <dbReference type="PROSITE" id="PS50850"/>
    </source>
</evidence>
<dbReference type="AlphaFoldDB" id="A0A2V1DFZ3"/>
<gene>
    <name evidence="10" type="ORF">DM02DRAFT_533937</name>
</gene>
<name>A0A2V1DFZ3_9PLEO</name>
<evidence type="ECO:0000256" key="4">
    <source>
        <dbReference type="ARBA" id="ARBA00022692"/>
    </source>
</evidence>
<organism evidence="10 11">
    <name type="scientific">Periconia macrospinosa</name>
    <dbReference type="NCBI Taxonomy" id="97972"/>
    <lineage>
        <taxon>Eukaryota</taxon>
        <taxon>Fungi</taxon>
        <taxon>Dikarya</taxon>
        <taxon>Ascomycota</taxon>
        <taxon>Pezizomycotina</taxon>
        <taxon>Dothideomycetes</taxon>
        <taxon>Pleosporomycetidae</taxon>
        <taxon>Pleosporales</taxon>
        <taxon>Massarineae</taxon>
        <taxon>Periconiaceae</taxon>
        <taxon>Periconia</taxon>
    </lineage>
</organism>
<protein>
    <submittedName>
        <fullName evidence="10">MFS quinate transporter-like protein</fullName>
    </submittedName>
</protein>
<evidence type="ECO:0000256" key="7">
    <source>
        <dbReference type="RuleBase" id="RU003346"/>
    </source>
</evidence>
<dbReference type="GO" id="GO:0016020">
    <property type="term" value="C:membrane"/>
    <property type="evidence" value="ECO:0007669"/>
    <property type="project" value="UniProtKB-SubCell"/>
</dbReference>
<dbReference type="PROSITE" id="PS00216">
    <property type="entry name" value="SUGAR_TRANSPORT_1"/>
    <property type="match status" value="1"/>
</dbReference>
<dbReference type="SUPFAM" id="SSF103473">
    <property type="entry name" value="MFS general substrate transporter"/>
    <property type="match status" value="1"/>
</dbReference>
<dbReference type="InterPro" id="IPR003663">
    <property type="entry name" value="Sugar/inositol_transpt"/>
</dbReference>
<dbReference type="PROSITE" id="PS00217">
    <property type="entry name" value="SUGAR_TRANSPORT_2"/>
    <property type="match status" value="1"/>
</dbReference>
<evidence type="ECO:0000256" key="1">
    <source>
        <dbReference type="ARBA" id="ARBA00004141"/>
    </source>
</evidence>
<dbReference type="PANTHER" id="PTHR48022">
    <property type="entry name" value="PLASTIDIC GLUCOSE TRANSPORTER 4"/>
    <property type="match status" value="1"/>
</dbReference>
<evidence type="ECO:0000313" key="10">
    <source>
        <dbReference type="EMBL" id="PVH97076.1"/>
    </source>
</evidence>
<dbReference type="EMBL" id="KZ805446">
    <property type="protein sequence ID" value="PVH97076.1"/>
    <property type="molecule type" value="Genomic_DNA"/>
</dbReference>
<dbReference type="InterPro" id="IPR036259">
    <property type="entry name" value="MFS_trans_sf"/>
</dbReference>
<dbReference type="STRING" id="97972.A0A2V1DFZ3"/>
<dbReference type="PANTHER" id="PTHR48022:SF8">
    <property type="entry name" value="MAJOR FACILITATOR SUPERFAMILY (MFS) PROFILE DOMAIN-CONTAINING PROTEIN-RELATED"/>
    <property type="match status" value="1"/>
</dbReference>
<dbReference type="Pfam" id="PF00083">
    <property type="entry name" value="Sugar_tr"/>
    <property type="match status" value="1"/>
</dbReference>
<comment type="similarity">
    <text evidence="2 7">Belongs to the major facilitator superfamily. Sugar transporter (TC 2.A.1.1) family.</text>
</comment>
<feature type="transmembrane region" description="Helical" evidence="8">
    <location>
        <begin position="70"/>
        <end position="92"/>
    </location>
</feature>
<feature type="transmembrane region" description="Helical" evidence="8">
    <location>
        <begin position="466"/>
        <end position="486"/>
    </location>
</feature>
<dbReference type="InterPro" id="IPR005828">
    <property type="entry name" value="MFS_sugar_transport-like"/>
</dbReference>
<feature type="transmembrane region" description="Helical" evidence="8">
    <location>
        <begin position="399"/>
        <end position="416"/>
    </location>
</feature>
<evidence type="ECO:0000256" key="6">
    <source>
        <dbReference type="ARBA" id="ARBA00023136"/>
    </source>
</evidence>
<dbReference type="GO" id="GO:0005351">
    <property type="term" value="F:carbohydrate:proton symporter activity"/>
    <property type="evidence" value="ECO:0007669"/>
    <property type="project" value="TreeGrafter"/>
</dbReference>
<accession>A0A2V1DFZ3</accession>
<dbReference type="InterPro" id="IPR020846">
    <property type="entry name" value="MFS_dom"/>
</dbReference>
<evidence type="ECO:0000256" key="8">
    <source>
        <dbReference type="SAM" id="Phobius"/>
    </source>
</evidence>
<feature type="transmembrane region" description="Helical" evidence="8">
    <location>
        <begin position="362"/>
        <end position="379"/>
    </location>
</feature>
<comment type="subcellular location">
    <subcellularLocation>
        <location evidence="1">Membrane</location>
        <topology evidence="1">Multi-pass membrane protein</topology>
    </subcellularLocation>
</comment>
<feature type="domain" description="Major facilitator superfamily (MFS) profile" evidence="9">
    <location>
        <begin position="24"/>
        <end position="490"/>
    </location>
</feature>
<dbReference type="InterPro" id="IPR005829">
    <property type="entry name" value="Sugar_transporter_CS"/>
</dbReference>
<evidence type="ECO:0000313" key="11">
    <source>
        <dbReference type="Proteomes" id="UP000244855"/>
    </source>
</evidence>
<reference evidence="10 11" key="1">
    <citation type="journal article" date="2018" name="Sci. Rep.">
        <title>Comparative genomics provides insights into the lifestyle and reveals functional heterogeneity of dark septate endophytic fungi.</title>
        <authorList>
            <person name="Knapp D.G."/>
            <person name="Nemeth J.B."/>
            <person name="Barry K."/>
            <person name="Hainaut M."/>
            <person name="Henrissat B."/>
            <person name="Johnson J."/>
            <person name="Kuo A."/>
            <person name="Lim J.H.P."/>
            <person name="Lipzen A."/>
            <person name="Nolan M."/>
            <person name="Ohm R.A."/>
            <person name="Tamas L."/>
            <person name="Grigoriev I.V."/>
            <person name="Spatafora J.W."/>
            <person name="Nagy L.G."/>
            <person name="Kovacs G.M."/>
        </authorList>
    </citation>
    <scope>NUCLEOTIDE SEQUENCE [LARGE SCALE GENOMIC DNA]</scope>
    <source>
        <strain evidence="10 11">DSE2036</strain>
    </source>
</reference>
<keyword evidence="5 8" id="KW-1133">Transmembrane helix</keyword>
<dbReference type="OrthoDB" id="5296287at2759"/>
<dbReference type="FunFam" id="1.20.1250.20:FF:000313">
    <property type="entry name" value="MFS quinate transporter"/>
    <property type="match status" value="1"/>
</dbReference>
<feature type="transmembrane region" description="Helical" evidence="8">
    <location>
        <begin position="298"/>
        <end position="316"/>
    </location>
</feature>
<dbReference type="Proteomes" id="UP000244855">
    <property type="component" value="Unassembled WGS sequence"/>
</dbReference>
<dbReference type="NCBIfam" id="TIGR00879">
    <property type="entry name" value="SP"/>
    <property type="match status" value="1"/>
</dbReference>
<dbReference type="PRINTS" id="PR00171">
    <property type="entry name" value="SUGRTRNSPORT"/>
</dbReference>
<feature type="transmembrane region" description="Helical" evidence="8">
    <location>
        <begin position="104"/>
        <end position="127"/>
    </location>
</feature>
<dbReference type="Gene3D" id="1.20.1250.20">
    <property type="entry name" value="MFS general substrate transporter like domains"/>
    <property type="match status" value="1"/>
</dbReference>
<evidence type="ECO:0000256" key="2">
    <source>
        <dbReference type="ARBA" id="ARBA00010992"/>
    </source>
</evidence>
<evidence type="ECO:0000256" key="5">
    <source>
        <dbReference type="ARBA" id="ARBA00022989"/>
    </source>
</evidence>
<feature type="transmembrane region" description="Helical" evidence="8">
    <location>
        <begin position="328"/>
        <end position="350"/>
    </location>
</feature>
<feature type="transmembrane region" description="Helical" evidence="8">
    <location>
        <begin position="158"/>
        <end position="180"/>
    </location>
</feature>
<sequence length="555" mass="61038">MWNPWRANLKDTPKEALNFRLWYGVFVFGLMGAARGIDEGLIGTTAELTPFIEKFGLEDHNKSKQQRAELLSNITSMVQMGSILGSLVAFFLTDKIGRLWATRLLCVFWIGGISIFLGSAATGSIGMVYAGRFIAGIGIGQTTVVAPTYLAETAPRAIRGLCVCAFAGAVYVGIMLAYFASWGSSIHISSATDAQWLVPNSMHLMFAGIILILSFFAKESPRWLIKRGRHEEALEVLSQLRNLPSDHTYVTSEIIDINDQLNREREATMGTTWLGPIRELFTIKSNLYRVQLSIMSQLLSQWSGASSITIYAPQYFAMMGTTGQKEKLFATAIFGLVKFISSITCAFFLIDFIGRKRALSSGITIQLISMLYMAIFLLIDQNVADKSVPQSPSQKHAAMGAIVMIYFSGFGWALGWNSLQYLINSEIYPLRLRAIGGSLAMGFHFVNQYGNSKAVPLMFLDMTHGGTMLFFSIITAIGLVWVWFFLPETTGKSLEAIDEIFELPWYLIGRKGAQLTKGTGAVSEILDTAGEKAVAVQIEATGVPGATAETPERKV</sequence>
<dbReference type="PROSITE" id="PS50850">
    <property type="entry name" value="MFS"/>
    <property type="match status" value="1"/>
</dbReference>
<dbReference type="InterPro" id="IPR050360">
    <property type="entry name" value="MFS_Sugar_Transporters"/>
</dbReference>
<proteinExistence type="inferred from homology"/>
<evidence type="ECO:0000256" key="3">
    <source>
        <dbReference type="ARBA" id="ARBA00022448"/>
    </source>
</evidence>
<keyword evidence="3 7" id="KW-0813">Transport</keyword>
<feature type="transmembrane region" description="Helical" evidence="8">
    <location>
        <begin position="428"/>
        <end position="446"/>
    </location>
</feature>